<dbReference type="RefSeq" id="WP_250826469.1">
    <property type="nucleotide sequence ID" value="NZ_JAMOIL010000005.1"/>
</dbReference>
<dbReference type="AlphaFoldDB" id="A0A9X2IDF6"/>
<accession>A0A9X2IDF6</accession>
<comment type="caution">
    <text evidence="1">The sequence shown here is derived from an EMBL/GenBank/DDBJ whole genome shotgun (WGS) entry which is preliminary data.</text>
</comment>
<name>A0A9X2IDF6_9ACTN</name>
<dbReference type="Proteomes" id="UP001139485">
    <property type="component" value="Unassembled WGS sequence"/>
</dbReference>
<reference evidence="1" key="1">
    <citation type="submission" date="2022-05" db="EMBL/GenBank/DDBJ databases">
        <authorList>
            <person name="Tuo L."/>
        </authorList>
    </citation>
    <scope>NUCLEOTIDE SEQUENCE</scope>
    <source>
        <strain evidence="1">BSK12Z-4</strain>
    </source>
</reference>
<protein>
    <submittedName>
        <fullName evidence="1">Uncharacterized protein</fullName>
    </submittedName>
</protein>
<dbReference type="EMBL" id="JAMOIL010000005">
    <property type="protein sequence ID" value="MCM0619701.1"/>
    <property type="molecule type" value="Genomic_DNA"/>
</dbReference>
<dbReference type="InterPro" id="IPR046658">
    <property type="entry name" value="DUF6767"/>
</dbReference>
<dbReference type="Pfam" id="PF20555">
    <property type="entry name" value="DUF6767"/>
    <property type="match status" value="1"/>
</dbReference>
<evidence type="ECO:0000313" key="2">
    <source>
        <dbReference type="Proteomes" id="UP001139485"/>
    </source>
</evidence>
<organism evidence="1 2">
    <name type="scientific">Nocardioides bruguierae</name>
    <dbReference type="NCBI Taxonomy" id="2945102"/>
    <lineage>
        <taxon>Bacteria</taxon>
        <taxon>Bacillati</taxon>
        <taxon>Actinomycetota</taxon>
        <taxon>Actinomycetes</taxon>
        <taxon>Propionibacteriales</taxon>
        <taxon>Nocardioidaceae</taxon>
        <taxon>Nocardioides</taxon>
    </lineage>
</organism>
<keyword evidence="2" id="KW-1185">Reference proteome</keyword>
<proteinExistence type="predicted"/>
<gene>
    <name evidence="1" type="ORF">M8330_05270</name>
</gene>
<evidence type="ECO:0000313" key="1">
    <source>
        <dbReference type="EMBL" id="MCM0619701.1"/>
    </source>
</evidence>
<sequence>MAAQEVLLQVGEARCALRPDEACQLCQPGATGPDDCPVAWLVRHDPELAQELAEELRARQCG</sequence>